<feature type="transmembrane region" description="Helical" evidence="10">
    <location>
        <begin position="768"/>
        <end position="793"/>
    </location>
</feature>
<dbReference type="InterPro" id="IPR003593">
    <property type="entry name" value="AAA+_ATPase"/>
</dbReference>
<keyword evidence="13" id="KW-1185">Reference proteome</keyword>
<reference evidence="12 13" key="3">
    <citation type="journal article" date="2010" name="BMC Genomics">
        <title>Transcriptome sequencing and comparative analysis of cucumber flowers with different sex types.</title>
        <authorList>
            <person name="Guo S."/>
            <person name="Zheng Y."/>
            <person name="Joung J.G."/>
            <person name="Liu S."/>
            <person name="Zhang Z."/>
            <person name="Crasta O.R."/>
            <person name="Sobral B.W."/>
            <person name="Xu Y."/>
            <person name="Huang S."/>
            <person name="Fei Z."/>
        </authorList>
    </citation>
    <scope>NUCLEOTIDE SEQUENCE [LARGE SCALE GENOMIC DNA]</scope>
    <source>
        <strain evidence="13">cv. 9930</strain>
    </source>
</reference>
<evidence type="ECO:0000256" key="4">
    <source>
        <dbReference type="ARBA" id="ARBA00022692"/>
    </source>
</evidence>
<dbReference type="GO" id="GO:0140359">
    <property type="term" value="F:ABC-type transporter activity"/>
    <property type="evidence" value="ECO:0007669"/>
    <property type="project" value="InterPro"/>
</dbReference>
<feature type="transmembrane region" description="Helical" evidence="10">
    <location>
        <begin position="612"/>
        <end position="634"/>
    </location>
</feature>
<evidence type="ECO:0000313" key="13">
    <source>
        <dbReference type="Proteomes" id="UP000029981"/>
    </source>
</evidence>
<dbReference type="Gramene" id="KGN59365">
    <property type="protein sequence ID" value="KGN59365"/>
    <property type="gene ID" value="Csa_3G814320"/>
</dbReference>
<reference evidence="12 13" key="1">
    <citation type="journal article" date="2009" name="Nat. Genet.">
        <title>The genome of the cucumber, Cucumis sativus L.</title>
        <authorList>
            <person name="Huang S."/>
            <person name="Li R."/>
            <person name="Zhang Z."/>
            <person name="Li L."/>
            <person name="Gu X."/>
            <person name="Fan W."/>
            <person name="Lucas W.J."/>
            <person name="Wang X."/>
            <person name="Xie B."/>
            <person name="Ni P."/>
            <person name="Ren Y."/>
            <person name="Zhu H."/>
            <person name="Li J."/>
            <person name="Lin K."/>
            <person name="Jin W."/>
            <person name="Fei Z."/>
            <person name="Li G."/>
            <person name="Staub J."/>
            <person name="Kilian A."/>
            <person name="van der Vossen E.A."/>
            <person name="Wu Y."/>
            <person name="Guo J."/>
            <person name="He J."/>
            <person name="Jia Z."/>
            <person name="Ren Y."/>
            <person name="Tian G."/>
            <person name="Lu Y."/>
            <person name="Ruan J."/>
            <person name="Qian W."/>
            <person name="Wang M."/>
            <person name="Huang Q."/>
            <person name="Li B."/>
            <person name="Xuan Z."/>
            <person name="Cao J."/>
            <person name="Asan"/>
            <person name="Wu Z."/>
            <person name="Zhang J."/>
            <person name="Cai Q."/>
            <person name="Bai Y."/>
            <person name="Zhao B."/>
            <person name="Han Y."/>
            <person name="Li Y."/>
            <person name="Li X."/>
            <person name="Wang S."/>
            <person name="Shi Q."/>
            <person name="Liu S."/>
            <person name="Cho W.K."/>
            <person name="Kim J.Y."/>
            <person name="Xu Y."/>
            <person name="Heller-Uszynska K."/>
            <person name="Miao H."/>
            <person name="Cheng Z."/>
            <person name="Zhang S."/>
            <person name="Wu J."/>
            <person name="Yang Y."/>
            <person name="Kang H."/>
            <person name="Li M."/>
            <person name="Liang H."/>
            <person name="Ren X."/>
            <person name="Shi Z."/>
            <person name="Wen M."/>
            <person name="Jian M."/>
            <person name="Yang H."/>
            <person name="Zhang G."/>
            <person name="Yang Z."/>
            <person name="Chen R."/>
            <person name="Liu S."/>
            <person name="Li J."/>
            <person name="Ma L."/>
            <person name="Liu H."/>
            <person name="Zhou Y."/>
            <person name="Zhao J."/>
            <person name="Fang X."/>
            <person name="Li G."/>
            <person name="Fang L."/>
            <person name="Li Y."/>
            <person name="Liu D."/>
            <person name="Zheng H."/>
            <person name="Zhang Y."/>
            <person name="Qin N."/>
            <person name="Li Z."/>
            <person name="Yang G."/>
            <person name="Yang S."/>
            <person name="Bolund L."/>
            <person name="Kristiansen K."/>
            <person name="Zheng H."/>
            <person name="Li S."/>
            <person name="Zhang X."/>
            <person name="Yang H."/>
            <person name="Wang J."/>
            <person name="Sun R."/>
            <person name="Zhang B."/>
            <person name="Jiang S."/>
            <person name="Wang J."/>
            <person name="Du Y."/>
            <person name="Li S."/>
        </authorList>
    </citation>
    <scope>NUCLEOTIDE SEQUENCE [LARGE SCALE GENOMIC DNA]</scope>
    <source>
        <strain evidence="13">cv. 9930</strain>
    </source>
</reference>
<accession>A0A0A0LBH1</accession>
<keyword evidence="9 10" id="KW-0472">Membrane</keyword>
<feature type="transmembrane region" description="Helical" evidence="10">
    <location>
        <begin position="576"/>
        <end position="600"/>
    </location>
</feature>
<dbReference type="eggNOG" id="KOG0065">
    <property type="taxonomic scope" value="Eukaryota"/>
</dbReference>
<feature type="transmembrane region" description="Helical" evidence="10">
    <location>
        <begin position="1421"/>
        <end position="1443"/>
    </location>
</feature>
<dbReference type="Proteomes" id="UP000029981">
    <property type="component" value="Chromosome 3"/>
</dbReference>
<feature type="transmembrane region" description="Helical" evidence="10">
    <location>
        <begin position="1312"/>
        <end position="1334"/>
    </location>
</feature>
<evidence type="ECO:0000256" key="7">
    <source>
        <dbReference type="ARBA" id="ARBA00022840"/>
    </source>
</evidence>
<dbReference type="InterPro" id="IPR027417">
    <property type="entry name" value="P-loop_NTPase"/>
</dbReference>
<feature type="transmembrane region" description="Helical" evidence="10">
    <location>
        <begin position="1372"/>
        <end position="1391"/>
    </location>
</feature>
<dbReference type="GO" id="GO:0005886">
    <property type="term" value="C:plasma membrane"/>
    <property type="evidence" value="ECO:0007669"/>
    <property type="project" value="UniProtKB-ARBA"/>
</dbReference>
<dbReference type="PROSITE" id="PS50893">
    <property type="entry name" value="ABC_TRANSPORTER_2"/>
    <property type="match status" value="2"/>
</dbReference>
<dbReference type="InterPro" id="IPR043926">
    <property type="entry name" value="ABCG_dom"/>
</dbReference>
<protein>
    <recommendedName>
        <fullName evidence="11">ABC transporter domain-containing protein</fullName>
    </recommendedName>
</protein>
<dbReference type="Pfam" id="PF08370">
    <property type="entry name" value="PDR_assoc"/>
    <property type="match status" value="1"/>
</dbReference>
<dbReference type="SUPFAM" id="SSF52540">
    <property type="entry name" value="P-loop containing nucleoside triphosphate hydrolases"/>
    <property type="match status" value="2"/>
</dbReference>
<keyword evidence="7" id="KW-0067">ATP-binding</keyword>
<gene>
    <name evidence="12" type="ORF">Csa_3G814320</name>
</gene>
<feature type="transmembrane region" description="Helical" evidence="10">
    <location>
        <begin position="654"/>
        <end position="674"/>
    </location>
</feature>
<dbReference type="FunFam" id="3.40.50.300:FF:000179">
    <property type="entry name" value="ABC transporter G family member 34"/>
    <property type="match status" value="1"/>
</dbReference>
<dbReference type="InterPro" id="IPR034003">
    <property type="entry name" value="ABCG_PDR_2"/>
</dbReference>
<feature type="transmembrane region" description="Helical" evidence="10">
    <location>
        <begin position="686"/>
        <end position="706"/>
    </location>
</feature>
<organism evidence="12 13">
    <name type="scientific">Cucumis sativus</name>
    <name type="common">Cucumber</name>
    <dbReference type="NCBI Taxonomy" id="3659"/>
    <lineage>
        <taxon>Eukaryota</taxon>
        <taxon>Viridiplantae</taxon>
        <taxon>Streptophyta</taxon>
        <taxon>Embryophyta</taxon>
        <taxon>Tracheophyta</taxon>
        <taxon>Spermatophyta</taxon>
        <taxon>Magnoliopsida</taxon>
        <taxon>eudicotyledons</taxon>
        <taxon>Gunneridae</taxon>
        <taxon>Pentapetalae</taxon>
        <taxon>rosids</taxon>
        <taxon>fabids</taxon>
        <taxon>Cucurbitales</taxon>
        <taxon>Cucurbitaceae</taxon>
        <taxon>Benincaseae</taxon>
        <taxon>Cucumis</taxon>
    </lineage>
</organism>
<feature type="transmembrane region" description="Helical" evidence="10">
    <location>
        <begin position="1197"/>
        <end position="1215"/>
    </location>
</feature>
<feature type="transmembrane region" description="Helical" evidence="10">
    <location>
        <begin position="1340"/>
        <end position="1360"/>
    </location>
</feature>
<keyword evidence="6" id="KW-0547">Nucleotide-binding</keyword>
<dbReference type="Pfam" id="PF01061">
    <property type="entry name" value="ABC2_membrane"/>
    <property type="match status" value="2"/>
</dbReference>
<dbReference type="InterPro" id="IPR013581">
    <property type="entry name" value="PDR_assoc"/>
</dbReference>
<keyword evidence="4 10" id="KW-0812">Transmembrane</keyword>
<dbReference type="InterPro" id="IPR013525">
    <property type="entry name" value="ABC2_TM"/>
</dbReference>
<evidence type="ECO:0000256" key="10">
    <source>
        <dbReference type="SAM" id="Phobius"/>
    </source>
</evidence>
<evidence type="ECO:0000256" key="8">
    <source>
        <dbReference type="ARBA" id="ARBA00022989"/>
    </source>
</evidence>
<dbReference type="EMBL" id="CM002924">
    <property type="protein sequence ID" value="KGN59365.1"/>
    <property type="molecule type" value="Genomic_DNA"/>
</dbReference>
<dbReference type="Pfam" id="PF19055">
    <property type="entry name" value="ABC2_membrane_7"/>
    <property type="match status" value="1"/>
</dbReference>
<dbReference type="GO" id="GO:0016887">
    <property type="term" value="F:ATP hydrolysis activity"/>
    <property type="evidence" value="ECO:0007669"/>
    <property type="project" value="InterPro"/>
</dbReference>
<dbReference type="FunFam" id="3.40.50.300:FF:000157">
    <property type="entry name" value="ABC transporter G family member 34"/>
    <property type="match status" value="1"/>
</dbReference>
<dbReference type="InterPro" id="IPR003439">
    <property type="entry name" value="ABC_transporter-like_ATP-bd"/>
</dbReference>
<dbReference type="CDD" id="cd03232">
    <property type="entry name" value="ABCG_PDR_domain2"/>
    <property type="match status" value="1"/>
</dbReference>
<comment type="similarity">
    <text evidence="2">Belongs to the ABC transporter superfamily. ABCG family. PDR (TC 3.A.1.205) subfamily.</text>
</comment>
<keyword evidence="3" id="KW-0813">Transport</keyword>
<evidence type="ECO:0000256" key="9">
    <source>
        <dbReference type="ARBA" id="ARBA00023136"/>
    </source>
</evidence>
<evidence type="ECO:0000313" key="12">
    <source>
        <dbReference type="EMBL" id="KGN59365.1"/>
    </source>
</evidence>
<comment type="subcellular location">
    <subcellularLocation>
        <location evidence="1">Membrane</location>
        <topology evidence="1">Multi-pass membrane protein</topology>
    </subcellularLocation>
</comment>
<evidence type="ECO:0000256" key="2">
    <source>
        <dbReference type="ARBA" id="ARBA00006012"/>
    </source>
</evidence>
<feature type="transmembrane region" description="Helical" evidence="10">
    <location>
        <begin position="1227"/>
        <end position="1253"/>
    </location>
</feature>
<evidence type="ECO:0000256" key="3">
    <source>
        <dbReference type="ARBA" id="ARBA00022448"/>
    </source>
</evidence>
<keyword evidence="8 10" id="KW-1133">Transmembrane helix</keyword>
<proteinExistence type="inferred from homology"/>
<feature type="transmembrane region" description="Helical" evidence="10">
    <location>
        <begin position="542"/>
        <end position="564"/>
    </location>
</feature>
<keyword evidence="5" id="KW-0677">Repeat</keyword>
<dbReference type="PANTHER" id="PTHR19241">
    <property type="entry name" value="ATP-BINDING CASSETTE TRANSPORTER"/>
    <property type="match status" value="1"/>
</dbReference>
<evidence type="ECO:0000256" key="5">
    <source>
        <dbReference type="ARBA" id="ARBA00022737"/>
    </source>
</evidence>
<feature type="domain" description="ABC transporter" evidence="11">
    <location>
        <begin position="864"/>
        <end position="1104"/>
    </location>
</feature>
<dbReference type="OrthoDB" id="66620at2759"/>
<feature type="domain" description="ABC transporter" evidence="11">
    <location>
        <begin position="159"/>
        <end position="431"/>
    </location>
</feature>
<sequence>MAPTTEESEPVRMIEVGEIGRRTSSFRNGSMTTTEDDDHDGDVGDASLWKLIDRLPTFERLRWSLLLDDDNSRRKVVDVTKLGDEERHLFIQKLINNVENDNLKLLRKVNERLHKVGVKFPTVEVKYKNVNIEAKCEVVRGKALPTLWNSLQTKLFEIMRFFGVKSHEAKINIIEDVSGVIKPGRLTLLLGPPGCGKTTLLKALSANLNKSLKMRGEIWYNEDKVEEIEAQKICAYISQYDLHIPEMTVRETLDFSARCQGIGNRADMMKEICKRERELGITPDLDVDTYMKAISAEGLRRSLQTDYILKILGIDICADTIVGDGMRRGISGGQKKRLTTGEMMVGPYRGLFMDEITNGLDSSTAFQIVSCLQHLAHFTNATILVSLLQPSPETFELFDDIILMAEKKIVYQGRRDRALEFFEHCGFKCPKRKGVADFLQEVISRKDQPQFWYPNNNNEQIPYSYVSVDELCRKFKSYNLERKLLVDEEEMVSIKLPNNNNNTGKNSKSCQELNEEVSSISKWEVFKACASRELLLMKRNSFIYVFKTCQLFIIGLMTMTVFLRTRMEIDIEDGNYFMGALFFALILLLVDGFPELVMTIQRLEVFYKQKQFYFYPAWAYAIPAAILKIPLSLVESLVWTSLTYYVIGFTPQPIRFFQQFIILFGVHLSALSMFRMIASIFQSNGASFTVGNFVILFALLFGGFIISHPSIPAWLKWGFWVSPISYGEIGLSLNEFLAPRWQKVQATNTTIGHEVLQSRGLDYHKSMYWISVAALFGLAFIFNIGYVLALTFLNPPGSSRAIISYEKLSQSKNSEECDGGGGATSVEQGPFKTVIESKKGRIALPFRPLTVVFQDLQYYVDMPLEMKERGFTQKKLQLLSDITGALRPGVLTALMGVSGAGKTTLLDVLAGRKTSGYIEGEIKIGGFPKVQETFARISGYCEQTDIHSPQITVEESLIFSAWLRLASDIDLKTKAQFVNEVIETIELDGIKDMLVGIPGVSGLSTEQRKRLTIAVELVTNPSIIFMDEPTTGLDARAAAIVMRAVKNVVDTGRTIVCTIHQPSIDIFESFDELILLKTGGRMIYCGPLGQCSRKVIEYFEHVPGVSKIRENYNPGTWMLEVTSPSAENELGIDFAQVYKNSALYKNIKELVKQLSSPPPGSRDLHFSNVFSQSFVEQFKACFWKQNMSYWRNPSFNLLRFVRTVASSLIFGILFWKQGKKLENQQNLFNVLGSMYTAVIFLGIDNCGSVLPIVSMERTVMYRERFAGMYSSWAYSLAQVIVEVPYIFIQAAAYVIIIYPMIGYYASATKILWCFYSFLCVFLCYNYLGMLLISITPNFHIANILSSAFFTLFNLFSGFLIPNPQIPKWWTWMYYLTPTSWILNCLLTSQYGDIDRTLMVFGEKTTVSAFLRDYFGFHHSQLPLVAVILILFPLAYALLFGFCIGKLNFQKR</sequence>
<dbReference type="GO" id="GO:0005524">
    <property type="term" value="F:ATP binding"/>
    <property type="evidence" value="ECO:0007669"/>
    <property type="project" value="UniProtKB-KW"/>
</dbReference>
<dbReference type="OMA" id="LGMIFCT"/>
<reference evidence="12 13" key="4">
    <citation type="journal article" date="2011" name="BMC Genomics">
        <title>RNA-Seq improves annotation of protein-coding genes in the cucumber genome.</title>
        <authorList>
            <person name="Li Z."/>
            <person name="Zhang Z."/>
            <person name="Yan P."/>
            <person name="Huang S."/>
            <person name="Fei Z."/>
            <person name="Lin K."/>
        </authorList>
    </citation>
    <scope>NUCLEOTIDE SEQUENCE [LARGE SCALE GENOMIC DNA]</scope>
    <source>
        <strain evidence="13">cv. 9930</strain>
    </source>
</reference>
<dbReference type="SMART" id="SM00382">
    <property type="entry name" value="AAA"/>
    <property type="match status" value="2"/>
</dbReference>
<evidence type="ECO:0000256" key="6">
    <source>
        <dbReference type="ARBA" id="ARBA00022741"/>
    </source>
</evidence>
<name>A0A0A0LBH1_CUCSA</name>
<feature type="transmembrane region" description="Helical" evidence="10">
    <location>
        <begin position="1287"/>
        <end position="1305"/>
    </location>
</feature>
<evidence type="ECO:0000259" key="11">
    <source>
        <dbReference type="PROSITE" id="PS50893"/>
    </source>
</evidence>
<dbReference type="KEGG" id="csv:101208299"/>
<evidence type="ECO:0000256" key="1">
    <source>
        <dbReference type="ARBA" id="ARBA00004141"/>
    </source>
</evidence>
<reference evidence="12 13" key="2">
    <citation type="journal article" date="2009" name="PLoS ONE">
        <title>An integrated genetic and cytogenetic map of the cucumber genome.</title>
        <authorList>
            <person name="Ren Y."/>
            <person name="Zhang Z."/>
            <person name="Liu J."/>
            <person name="Staub J.E."/>
            <person name="Han Y."/>
            <person name="Cheng Z."/>
            <person name="Li X."/>
            <person name="Lu J."/>
            <person name="Miao H."/>
            <person name="Kang H."/>
            <person name="Xie B."/>
            <person name="Gu X."/>
            <person name="Wang X."/>
            <person name="Du Y."/>
            <person name="Jin W."/>
            <person name="Huang S."/>
        </authorList>
    </citation>
    <scope>NUCLEOTIDE SEQUENCE [LARGE SCALE GENOMIC DNA]</scope>
    <source>
        <strain evidence="13">cv. 9930</strain>
    </source>
</reference>
<dbReference type="Pfam" id="PF00005">
    <property type="entry name" value="ABC_tran"/>
    <property type="match status" value="2"/>
</dbReference>
<dbReference type="Gene3D" id="3.40.50.300">
    <property type="entry name" value="P-loop containing nucleotide triphosphate hydrolases"/>
    <property type="match status" value="2"/>
</dbReference>